<comment type="caution">
    <text evidence="3">The sequence shown here is derived from an EMBL/GenBank/DDBJ whole genome shotgun (WGS) entry which is preliminary data.</text>
</comment>
<sequence length="167" mass="18805">MVPPPKVVTISPKTVDCIFIGYALNSSTYRFVVHKSDIPNVIVETTIESRNTVFLEEAFPCKNKDNVESNSEIRIEDEATSSKSVDVEPNSRKRPRPDPENVEPRHGSRVRTPKTFGPDYIAFMLDDEPTSLKVAFASPDGLHWKEAVQSEIDSILLNHTWVLIDLP</sequence>
<accession>A0ABD1INY2</accession>
<proteinExistence type="predicted"/>
<dbReference type="Pfam" id="PF25597">
    <property type="entry name" value="SH3_retrovirus"/>
    <property type="match status" value="1"/>
</dbReference>
<feature type="compositionally biased region" description="Basic and acidic residues" evidence="1">
    <location>
        <begin position="66"/>
        <end position="77"/>
    </location>
</feature>
<evidence type="ECO:0000313" key="3">
    <source>
        <dbReference type="EMBL" id="KAL1569303.1"/>
    </source>
</evidence>
<evidence type="ECO:0000256" key="1">
    <source>
        <dbReference type="SAM" id="MobiDB-lite"/>
    </source>
</evidence>
<keyword evidence="4" id="KW-1185">Reference proteome</keyword>
<feature type="compositionally biased region" description="Basic and acidic residues" evidence="1">
    <location>
        <begin position="85"/>
        <end position="106"/>
    </location>
</feature>
<reference evidence="3 4" key="1">
    <citation type="submission" date="2024-06" db="EMBL/GenBank/DDBJ databases">
        <title>A chromosome level genome sequence of Diviner's sage (Salvia divinorum).</title>
        <authorList>
            <person name="Ford S.A."/>
            <person name="Ro D.-K."/>
            <person name="Ness R.W."/>
            <person name="Phillips M.A."/>
        </authorList>
    </citation>
    <scope>NUCLEOTIDE SEQUENCE [LARGE SCALE GENOMIC DNA]</scope>
    <source>
        <strain evidence="3">SAF-2024a</strain>
        <tissue evidence="3">Leaf</tissue>
    </source>
</reference>
<evidence type="ECO:0000259" key="2">
    <source>
        <dbReference type="Pfam" id="PF25597"/>
    </source>
</evidence>
<dbReference type="Proteomes" id="UP001567538">
    <property type="component" value="Unassembled WGS sequence"/>
</dbReference>
<dbReference type="AlphaFoldDB" id="A0ABD1INY2"/>
<dbReference type="EMBL" id="JBEAFC010000001">
    <property type="protein sequence ID" value="KAL1569303.1"/>
    <property type="molecule type" value="Genomic_DNA"/>
</dbReference>
<feature type="domain" description="Retroviral polymerase SH3-like" evidence="2">
    <location>
        <begin position="5"/>
        <end position="64"/>
    </location>
</feature>
<feature type="region of interest" description="Disordered" evidence="1">
    <location>
        <begin position="66"/>
        <end position="114"/>
    </location>
</feature>
<gene>
    <name evidence="3" type="ORF">AAHA92_00795</name>
</gene>
<dbReference type="InterPro" id="IPR057670">
    <property type="entry name" value="SH3_retrovirus"/>
</dbReference>
<organism evidence="3 4">
    <name type="scientific">Salvia divinorum</name>
    <name type="common">Maria pastora</name>
    <name type="synonym">Diviner's sage</name>
    <dbReference type="NCBI Taxonomy" id="28513"/>
    <lineage>
        <taxon>Eukaryota</taxon>
        <taxon>Viridiplantae</taxon>
        <taxon>Streptophyta</taxon>
        <taxon>Embryophyta</taxon>
        <taxon>Tracheophyta</taxon>
        <taxon>Spermatophyta</taxon>
        <taxon>Magnoliopsida</taxon>
        <taxon>eudicotyledons</taxon>
        <taxon>Gunneridae</taxon>
        <taxon>Pentapetalae</taxon>
        <taxon>asterids</taxon>
        <taxon>lamiids</taxon>
        <taxon>Lamiales</taxon>
        <taxon>Lamiaceae</taxon>
        <taxon>Nepetoideae</taxon>
        <taxon>Mentheae</taxon>
        <taxon>Salviinae</taxon>
        <taxon>Salvia</taxon>
        <taxon>Salvia subgen. Calosphace</taxon>
    </lineage>
</organism>
<protein>
    <submittedName>
        <fullName evidence="3">Retrovirus-related pol polyprotein from transposon tnt 1-94</fullName>
    </submittedName>
</protein>
<evidence type="ECO:0000313" key="4">
    <source>
        <dbReference type="Proteomes" id="UP001567538"/>
    </source>
</evidence>
<name>A0ABD1INY2_SALDI</name>